<dbReference type="EMBL" id="JBHSZO010000006">
    <property type="protein sequence ID" value="MFC7217643.1"/>
    <property type="molecule type" value="Genomic_DNA"/>
</dbReference>
<organism evidence="1 2">
    <name type="scientific">Streptomyces polyrhachis</name>
    <dbReference type="NCBI Taxonomy" id="1282885"/>
    <lineage>
        <taxon>Bacteria</taxon>
        <taxon>Bacillati</taxon>
        <taxon>Actinomycetota</taxon>
        <taxon>Actinomycetes</taxon>
        <taxon>Kitasatosporales</taxon>
        <taxon>Streptomycetaceae</taxon>
        <taxon>Streptomyces</taxon>
    </lineage>
</organism>
<evidence type="ECO:0000313" key="1">
    <source>
        <dbReference type="EMBL" id="MFC7217643.1"/>
    </source>
</evidence>
<proteinExistence type="predicted"/>
<protein>
    <submittedName>
        <fullName evidence="1">Uncharacterized protein</fullName>
    </submittedName>
</protein>
<dbReference type="Proteomes" id="UP001596413">
    <property type="component" value="Unassembled WGS sequence"/>
</dbReference>
<name>A0ABW2GA12_9ACTN</name>
<accession>A0ABW2GA12</accession>
<comment type="caution">
    <text evidence="1">The sequence shown here is derived from an EMBL/GenBank/DDBJ whole genome shotgun (WGS) entry which is preliminary data.</text>
</comment>
<evidence type="ECO:0000313" key="2">
    <source>
        <dbReference type="Proteomes" id="UP001596413"/>
    </source>
</evidence>
<keyword evidence="2" id="KW-1185">Reference proteome</keyword>
<sequence>MLAVMMTAHEWVDHWTRRAPDLPDDKLHRLLEALDEAAQEEGR</sequence>
<reference evidence="2" key="1">
    <citation type="journal article" date="2019" name="Int. J. Syst. Evol. Microbiol.">
        <title>The Global Catalogue of Microorganisms (GCM) 10K type strain sequencing project: providing services to taxonomists for standard genome sequencing and annotation.</title>
        <authorList>
            <consortium name="The Broad Institute Genomics Platform"/>
            <consortium name="The Broad Institute Genome Sequencing Center for Infectious Disease"/>
            <person name="Wu L."/>
            <person name="Ma J."/>
        </authorList>
    </citation>
    <scope>NUCLEOTIDE SEQUENCE [LARGE SCALE GENOMIC DNA]</scope>
    <source>
        <strain evidence="2">CGMCC 1.13681</strain>
    </source>
</reference>
<gene>
    <name evidence="1" type="ORF">ACFQLX_05570</name>
</gene>